<evidence type="ECO:0000256" key="3">
    <source>
        <dbReference type="ARBA" id="ARBA00022606"/>
    </source>
</evidence>
<protein>
    <submittedName>
        <fullName evidence="11">Uncharacterized protein</fullName>
    </submittedName>
</protein>
<accession>A0A4C1VEF6</accession>
<dbReference type="AlphaFoldDB" id="A0A4C1VEF6"/>
<evidence type="ECO:0000256" key="2">
    <source>
        <dbReference type="ARBA" id="ARBA00022475"/>
    </source>
</evidence>
<dbReference type="GO" id="GO:0005549">
    <property type="term" value="F:odorant binding"/>
    <property type="evidence" value="ECO:0007669"/>
    <property type="project" value="InterPro"/>
</dbReference>
<comment type="caution">
    <text evidence="11">The sequence shown here is derived from an EMBL/GenBank/DDBJ whole genome shotgun (WGS) entry which is preliminary data.</text>
</comment>
<dbReference type="PANTHER" id="PTHR21137">
    <property type="entry name" value="ODORANT RECEPTOR"/>
    <property type="match status" value="1"/>
</dbReference>
<evidence type="ECO:0000256" key="8">
    <source>
        <dbReference type="ARBA" id="ARBA00023170"/>
    </source>
</evidence>
<dbReference type="PANTHER" id="PTHR21137:SF35">
    <property type="entry name" value="ODORANT RECEPTOR 19A-RELATED"/>
    <property type="match status" value="1"/>
</dbReference>
<evidence type="ECO:0000256" key="5">
    <source>
        <dbReference type="ARBA" id="ARBA00022725"/>
    </source>
</evidence>
<gene>
    <name evidence="11" type="ORF">EVAR_35684_1</name>
</gene>
<dbReference type="Proteomes" id="UP000299102">
    <property type="component" value="Unassembled WGS sequence"/>
</dbReference>
<dbReference type="OrthoDB" id="6678752at2759"/>
<dbReference type="EMBL" id="BGZK01000331">
    <property type="protein sequence ID" value="GBP37251.1"/>
    <property type="molecule type" value="Genomic_DNA"/>
</dbReference>
<proteinExistence type="predicted"/>
<dbReference type="Pfam" id="PF02949">
    <property type="entry name" value="7tm_6"/>
    <property type="match status" value="1"/>
</dbReference>
<evidence type="ECO:0000256" key="4">
    <source>
        <dbReference type="ARBA" id="ARBA00022692"/>
    </source>
</evidence>
<keyword evidence="6" id="KW-1133">Transmembrane helix</keyword>
<organism evidence="11 12">
    <name type="scientific">Eumeta variegata</name>
    <name type="common">Bagworm moth</name>
    <name type="synonym">Eumeta japonica</name>
    <dbReference type="NCBI Taxonomy" id="151549"/>
    <lineage>
        <taxon>Eukaryota</taxon>
        <taxon>Metazoa</taxon>
        <taxon>Ecdysozoa</taxon>
        <taxon>Arthropoda</taxon>
        <taxon>Hexapoda</taxon>
        <taxon>Insecta</taxon>
        <taxon>Pterygota</taxon>
        <taxon>Neoptera</taxon>
        <taxon>Endopterygota</taxon>
        <taxon>Lepidoptera</taxon>
        <taxon>Glossata</taxon>
        <taxon>Ditrysia</taxon>
        <taxon>Tineoidea</taxon>
        <taxon>Psychidae</taxon>
        <taxon>Oiketicinae</taxon>
        <taxon>Eumeta</taxon>
    </lineage>
</organism>
<dbReference type="GO" id="GO:0004984">
    <property type="term" value="F:olfactory receptor activity"/>
    <property type="evidence" value="ECO:0007669"/>
    <property type="project" value="InterPro"/>
</dbReference>
<keyword evidence="8" id="KW-0675">Receptor</keyword>
<evidence type="ECO:0000256" key="1">
    <source>
        <dbReference type="ARBA" id="ARBA00004651"/>
    </source>
</evidence>
<keyword evidence="7" id="KW-0472">Membrane</keyword>
<keyword evidence="3" id="KW-0716">Sensory transduction</keyword>
<evidence type="ECO:0000256" key="10">
    <source>
        <dbReference type="SAM" id="MobiDB-lite"/>
    </source>
</evidence>
<name>A0A4C1VEF6_EUMVA</name>
<feature type="compositionally biased region" description="Basic and acidic residues" evidence="10">
    <location>
        <begin position="177"/>
        <end position="191"/>
    </location>
</feature>
<dbReference type="GO" id="GO:0007165">
    <property type="term" value="P:signal transduction"/>
    <property type="evidence" value="ECO:0007669"/>
    <property type="project" value="UniProtKB-KW"/>
</dbReference>
<comment type="subcellular location">
    <subcellularLocation>
        <location evidence="1">Cell membrane</location>
        <topology evidence="1">Multi-pass membrane protein</topology>
    </subcellularLocation>
</comment>
<evidence type="ECO:0000313" key="12">
    <source>
        <dbReference type="Proteomes" id="UP000299102"/>
    </source>
</evidence>
<evidence type="ECO:0000256" key="6">
    <source>
        <dbReference type="ARBA" id="ARBA00022989"/>
    </source>
</evidence>
<sequence length="550" mass="62410">MRGSIIPLHFRPLSLLAVFQIIGHLYILKYSLTSIPRPKNKTFIEVNDMTISVEMFDDEENKQVYKDISQCISHHCMIIRTSKEVLTVCYTPTREEWVMGKTPLRVMFPPPQNRYTSKIELTDARQGETRTRNVIETRLRVDKRYFAHAQTSENQIMQTGGESMCLLYRKTIQGSEENKTDTTVPLDDRGRAPGRSLTRSVGKIQISPQTDYSSRMSWTRTFFAIAPNLATISIPVYAVFSRLNAVAITPSLTPAIQFVSYPHSLSSILSNATANRSSYVVTIINLICEPQLASEYYVFGIKPAQTRSRTRSYGGRRESRHQHRKHRPNCYFQSNSEKNLSLCHPLYACTRPDSLEAGCVVRGFPGTAGIDPTSPAHARRMDREGFTFTSADYSALRRFGVFTFAIFGQLCHISIMFEVLGATSERLINAVYAVPWECMDVPNRRAVLMLLRRVQTPIRISALGIADVGVQTMLGLPVKCLLYADYQVILAPLGCEFQRRVTKMNDPVKKERMKLNVSKNKVMVYERSEHMKAFLHMVGSFTNDGKHDGD</sequence>
<keyword evidence="4" id="KW-0812">Transmembrane</keyword>
<keyword evidence="9" id="KW-0807">Transducer</keyword>
<keyword evidence="2" id="KW-1003">Cell membrane</keyword>
<feature type="region of interest" description="Disordered" evidence="10">
    <location>
        <begin position="177"/>
        <end position="198"/>
    </location>
</feature>
<dbReference type="InterPro" id="IPR004117">
    <property type="entry name" value="7tm6_olfct_rcpt"/>
</dbReference>
<keyword evidence="5" id="KW-0552">Olfaction</keyword>
<reference evidence="11 12" key="1">
    <citation type="journal article" date="2019" name="Commun. Biol.">
        <title>The bagworm genome reveals a unique fibroin gene that provides high tensile strength.</title>
        <authorList>
            <person name="Kono N."/>
            <person name="Nakamura H."/>
            <person name="Ohtoshi R."/>
            <person name="Tomita M."/>
            <person name="Numata K."/>
            <person name="Arakawa K."/>
        </authorList>
    </citation>
    <scope>NUCLEOTIDE SEQUENCE [LARGE SCALE GENOMIC DNA]</scope>
</reference>
<dbReference type="GO" id="GO:0005886">
    <property type="term" value="C:plasma membrane"/>
    <property type="evidence" value="ECO:0007669"/>
    <property type="project" value="UniProtKB-SubCell"/>
</dbReference>
<evidence type="ECO:0000256" key="9">
    <source>
        <dbReference type="ARBA" id="ARBA00023224"/>
    </source>
</evidence>
<keyword evidence="12" id="KW-1185">Reference proteome</keyword>
<evidence type="ECO:0000313" key="11">
    <source>
        <dbReference type="EMBL" id="GBP37251.1"/>
    </source>
</evidence>
<evidence type="ECO:0000256" key="7">
    <source>
        <dbReference type="ARBA" id="ARBA00023136"/>
    </source>
</evidence>